<sequence>MIKGGANLVQLRPVFSSDGKFMLICSGCSIRVLSVATGLLVTKLEGHSDQVTSIVVVPFPRNVKSLLTHAWTSSMDGTVRLWNFSSGVQIKCVNVGMPIKSMVIPELSKLSASQNSKKLGLIAFLSVYWKNGNRKSAQNDEGGRVILQNLTTGTSLMGSIAKVTYAQDLVVSPSGGLVGMADHRKLWIWRVPITPVDNVNAVKVTLLHHVKDIEVIAFDPTDTVVACGDHTGRMLVWRNVGDFTFSPNKVAIEAYRNSKKQNVIQENGSKSGVRGQDDASSCTTYHWHAHAIRSLTFTADGTHLLSGGMEAVLVIWQLDSGKREFLPRLGAPLLHIASSPDPSLFAVCCEDNSIKLVNLGSRTVEKSIQGIKPIASLSKNIEVLDYTRVAIEPQGGRVVFPTMNSTLQFYDVLHDRHVTEVQVAPRNFIFGSSISKGASEASTFVTHVTFSADGSTMATADSRLPEEDIGATSCLKFWTTDANMLHYSINTLVDEPHSAEISALVYHPEDDMAVSCSPAGDFKIWVQNKRAQGVAGWRCRSVGSYRQKRMLAAAFSPDGTLLAVAAEEVVTLWNPISNGFICVLSLGPPLQPIMRLYFVHNSKHLVTASYGDKPQLLVWNLETLSLWWSYHLNVEAIAVDPSSSCFAVMASSNTRKKTDHHEEKRHDGVVSLFSGDNPSPLAIWKIKDGAGGALTFMAQKHVCYQERQGDDLVGNNNSAHSNLVVLTRSGEFIVFDPHSQESSPKSVQPVLEDSLLDKGPSAFAAMYVQVSAHQQKKDDLIIAGIKDTKPWGDLLNVPSHVLPPLSKIGYKVLESFLQKQSTQ</sequence>
<proteinExistence type="predicted"/>
<gene>
    <name evidence="1" type="ORF">O6H91_02G056200</name>
</gene>
<organism evidence="1 2">
    <name type="scientific">Diphasiastrum complanatum</name>
    <name type="common">Issler's clubmoss</name>
    <name type="synonym">Lycopodium complanatum</name>
    <dbReference type="NCBI Taxonomy" id="34168"/>
    <lineage>
        <taxon>Eukaryota</taxon>
        <taxon>Viridiplantae</taxon>
        <taxon>Streptophyta</taxon>
        <taxon>Embryophyta</taxon>
        <taxon>Tracheophyta</taxon>
        <taxon>Lycopodiopsida</taxon>
        <taxon>Lycopodiales</taxon>
        <taxon>Lycopodiaceae</taxon>
        <taxon>Lycopodioideae</taxon>
        <taxon>Diphasiastrum</taxon>
    </lineage>
</organism>
<reference evidence="2" key="1">
    <citation type="journal article" date="2024" name="Proc. Natl. Acad. Sci. U.S.A.">
        <title>Extraordinary preservation of gene collinearity over three hundred million years revealed in homosporous lycophytes.</title>
        <authorList>
            <person name="Li C."/>
            <person name="Wickell D."/>
            <person name="Kuo L.Y."/>
            <person name="Chen X."/>
            <person name="Nie B."/>
            <person name="Liao X."/>
            <person name="Peng D."/>
            <person name="Ji J."/>
            <person name="Jenkins J."/>
            <person name="Williams M."/>
            <person name="Shu S."/>
            <person name="Plott C."/>
            <person name="Barry K."/>
            <person name="Rajasekar S."/>
            <person name="Grimwood J."/>
            <person name="Han X."/>
            <person name="Sun S."/>
            <person name="Hou Z."/>
            <person name="He W."/>
            <person name="Dai G."/>
            <person name="Sun C."/>
            <person name="Schmutz J."/>
            <person name="Leebens-Mack J.H."/>
            <person name="Li F.W."/>
            <person name="Wang L."/>
        </authorList>
    </citation>
    <scope>NUCLEOTIDE SEQUENCE [LARGE SCALE GENOMIC DNA]</scope>
    <source>
        <strain evidence="2">cv. PW_Plant_1</strain>
    </source>
</reference>
<evidence type="ECO:0000313" key="2">
    <source>
        <dbReference type="Proteomes" id="UP001162992"/>
    </source>
</evidence>
<evidence type="ECO:0000313" key="1">
    <source>
        <dbReference type="EMBL" id="KAJ7565308.1"/>
    </source>
</evidence>
<accession>A0ACC2EFP6</accession>
<dbReference type="EMBL" id="CM055093">
    <property type="protein sequence ID" value="KAJ7565308.1"/>
    <property type="molecule type" value="Genomic_DNA"/>
</dbReference>
<comment type="caution">
    <text evidence="1">The sequence shown here is derived from an EMBL/GenBank/DDBJ whole genome shotgun (WGS) entry which is preliminary data.</text>
</comment>
<name>A0ACC2EFP6_DIPCM</name>
<protein>
    <submittedName>
        <fullName evidence="1">Uncharacterized protein</fullName>
    </submittedName>
</protein>
<keyword evidence="2" id="KW-1185">Reference proteome</keyword>
<dbReference type="Proteomes" id="UP001162992">
    <property type="component" value="Chromosome 2"/>
</dbReference>